<keyword evidence="4" id="KW-1185">Reference proteome</keyword>
<dbReference type="Gene3D" id="3.60.10.10">
    <property type="entry name" value="Endonuclease/exonuclease/phosphatase"/>
    <property type="match status" value="1"/>
</dbReference>
<dbReference type="InterPro" id="IPR005135">
    <property type="entry name" value="Endo/exonuclease/phosphatase"/>
</dbReference>
<dbReference type="SUPFAM" id="SSF56219">
    <property type="entry name" value="DNase I-like"/>
    <property type="match status" value="1"/>
</dbReference>
<keyword evidence="1" id="KW-0812">Transmembrane</keyword>
<feature type="domain" description="Endonuclease/exonuclease/phosphatase" evidence="2">
    <location>
        <begin position="60"/>
        <end position="353"/>
    </location>
</feature>
<protein>
    <recommendedName>
        <fullName evidence="2">Endonuclease/exonuclease/phosphatase domain-containing protein</fullName>
    </recommendedName>
</protein>
<sequence>MRKIWRVLRYPIYFAAVYVAAILLYGTLTDWQPRGTADLTPEPASPAAPTVIEDSVLTFVTWNVGYGGLGSEDYFFYNRGDVLWTELGRARTSRENVDRYVDGQRLTLTSTLSDFFLLQEVDTASRRSYFTNQLDTARRALPGYSVTYAPNFQSNLVPIPLFQPWDHYGQVQSGLVTLSRYAPAAAQRIQLPGEFPWPTRLFQLDRCALRQEFPTAWGTPLVVYNIHLSAYDSDGSLRREQMNYLRELVLADYAAGNYVIVGGDWNQVPPGFNWFSLNPTVEETVLPPAVDFDFLPDGWAWAYAPTVATVRKSDEAYDAHRSERSVIDYFLTSPNVRLRQVKTINQDFRFSDHQPVYLAAELLR</sequence>
<feature type="transmembrane region" description="Helical" evidence="1">
    <location>
        <begin position="12"/>
        <end position="28"/>
    </location>
</feature>
<dbReference type="InterPro" id="IPR036691">
    <property type="entry name" value="Endo/exonu/phosph_ase_sf"/>
</dbReference>
<dbReference type="RefSeq" id="WP_099104520.1">
    <property type="nucleotide sequence ID" value="NZ_JAATJF010000001.1"/>
</dbReference>
<gene>
    <name evidence="3" type="ORF">CGL56_00350</name>
</gene>
<evidence type="ECO:0000313" key="3">
    <source>
        <dbReference type="EMBL" id="PHK99542.1"/>
    </source>
</evidence>
<dbReference type="Proteomes" id="UP000226437">
    <property type="component" value="Unassembled WGS sequence"/>
</dbReference>
<keyword evidence="1" id="KW-1133">Transmembrane helix</keyword>
<dbReference type="GO" id="GO:0006506">
    <property type="term" value="P:GPI anchor biosynthetic process"/>
    <property type="evidence" value="ECO:0007669"/>
    <property type="project" value="TreeGrafter"/>
</dbReference>
<reference evidence="3 4" key="1">
    <citation type="submission" date="2017-10" db="EMBL/GenBank/DDBJ databases">
        <title>The draft genome sequence of Lewinella marina KCTC 32374.</title>
        <authorList>
            <person name="Wang K."/>
        </authorList>
    </citation>
    <scope>NUCLEOTIDE SEQUENCE [LARGE SCALE GENOMIC DNA]</scope>
    <source>
        <strain evidence="3 4">MKG-38</strain>
    </source>
</reference>
<evidence type="ECO:0000313" key="4">
    <source>
        <dbReference type="Proteomes" id="UP000226437"/>
    </source>
</evidence>
<dbReference type="InterPro" id="IPR051916">
    <property type="entry name" value="GPI-anchor_lipid_remodeler"/>
</dbReference>
<dbReference type="PANTHER" id="PTHR14859:SF1">
    <property type="entry name" value="PGAP2-INTERACTING PROTEIN"/>
    <property type="match status" value="1"/>
</dbReference>
<evidence type="ECO:0000259" key="2">
    <source>
        <dbReference type="Pfam" id="PF03372"/>
    </source>
</evidence>
<dbReference type="EMBL" id="PDLO01000001">
    <property type="protein sequence ID" value="PHK99542.1"/>
    <property type="molecule type" value="Genomic_DNA"/>
</dbReference>
<dbReference type="PANTHER" id="PTHR14859">
    <property type="entry name" value="CALCOFLUOR WHITE HYPERSENSITIVE PROTEIN PRECURSOR"/>
    <property type="match status" value="1"/>
</dbReference>
<accession>A0A2G0CHT6</accession>
<dbReference type="Pfam" id="PF03372">
    <property type="entry name" value="Exo_endo_phos"/>
    <property type="match status" value="1"/>
</dbReference>
<dbReference type="GO" id="GO:0003824">
    <property type="term" value="F:catalytic activity"/>
    <property type="evidence" value="ECO:0007669"/>
    <property type="project" value="InterPro"/>
</dbReference>
<dbReference type="AlphaFoldDB" id="A0A2G0CHT6"/>
<dbReference type="GO" id="GO:0016020">
    <property type="term" value="C:membrane"/>
    <property type="evidence" value="ECO:0007669"/>
    <property type="project" value="GOC"/>
</dbReference>
<dbReference type="OrthoDB" id="712861at2"/>
<evidence type="ECO:0000256" key="1">
    <source>
        <dbReference type="SAM" id="Phobius"/>
    </source>
</evidence>
<comment type="caution">
    <text evidence="3">The sequence shown here is derived from an EMBL/GenBank/DDBJ whole genome shotgun (WGS) entry which is preliminary data.</text>
</comment>
<name>A0A2G0CHT6_9BACT</name>
<organism evidence="3 4">
    <name type="scientific">Neolewinella marina</name>
    <dbReference type="NCBI Taxonomy" id="438751"/>
    <lineage>
        <taxon>Bacteria</taxon>
        <taxon>Pseudomonadati</taxon>
        <taxon>Bacteroidota</taxon>
        <taxon>Saprospiria</taxon>
        <taxon>Saprospirales</taxon>
        <taxon>Lewinellaceae</taxon>
        <taxon>Neolewinella</taxon>
    </lineage>
</organism>
<keyword evidence="1" id="KW-0472">Membrane</keyword>
<proteinExistence type="predicted"/>